<evidence type="ECO:0000259" key="4">
    <source>
        <dbReference type="Pfam" id="PF07859"/>
    </source>
</evidence>
<protein>
    <submittedName>
        <fullName evidence="5">Alpha/beta hydrolase</fullName>
    </submittedName>
</protein>
<dbReference type="InterPro" id="IPR050300">
    <property type="entry name" value="GDXG_lipolytic_enzyme"/>
</dbReference>
<evidence type="ECO:0000256" key="1">
    <source>
        <dbReference type="ARBA" id="ARBA00010515"/>
    </source>
</evidence>
<dbReference type="OrthoDB" id="24847at2"/>
<sequence length="311" mass="32749">MPLDPKSQALMDMLAGPPIFSVPVSEARAAACQLAAAMPASEAVDRVEERAIPGPLGEIKARIYWPAGGAAGALPIVVYFHGGGWVLCNLDTHDGVCRSLTNLAGCVTVAVDYRLAPEHKFPEPLWDCLAALRWVADNAGRLGGDPARIAVAGDSAGGNLAAAVAVAARQRGGPAIVHQVLFYPALDARCDTPSCRALSEGYMLTAAEMRWYWDSYLARDADRDDPLACPLRASDLGGLPAATVITAEYDPLRDEGETYAARLKEAGVPVRLKRFGGVLHGFVLVAPLIGLAQGAEAMSFAGDALRQAFSQ</sequence>
<dbReference type="Pfam" id="PF07859">
    <property type="entry name" value="Abhydrolase_3"/>
    <property type="match status" value="1"/>
</dbReference>
<keyword evidence="2 5" id="KW-0378">Hydrolase</keyword>
<dbReference type="InterPro" id="IPR029058">
    <property type="entry name" value="AB_hydrolase_fold"/>
</dbReference>
<feature type="active site" evidence="3">
    <location>
        <position position="155"/>
    </location>
</feature>
<evidence type="ECO:0000256" key="2">
    <source>
        <dbReference type="ARBA" id="ARBA00022801"/>
    </source>
</evidence>
<name>A0A4P2PYX0_SORCE</name>
<dbReference type="InterPro" id="IPR013094">
    <property type="entry name" value="AB_hydrolase_3"/>
</dbReference>
<proteinExistence type="inferred from homology"/>
<evidence type="ECO:0000313" key="5">
    <source>
        <dbReference type="EMBL" id="AUX22000.1"/>
    </source>
</evidence>
<accession>A0A4P2PYX0</accession>
<dbReference type="FunFam" id="3.40.50.1820:FF:000089">
    <property type="entry name" value="Alpha/beta hydrolase"/>
    <property type="match status" value="1"/>
</dbReference>
<comment type="similarity">
    <text evidence="1">Belongs to the 'GDXG' lipolytic enzyme family.</text>
</comment>
<dbReference type="InterPro" id="IPR033140">
    <property type="entry name" value="Lipase_GDXG_put_SER_AS"/>
</dbReference>
<gene>
    <name evidence="5" type="ORF">SOCEGT47_025010</name>
</gene>
<evidence type="ECO:0000313" key="6">
    <source>
        <dbReference type="Proteomes" id="UP000295781"/>
    </source>
</evidence>
<dbReference type="InterPro" id="IPR002168">
    <property type="entry name" value="Lipase_GDXG_HIS_AS"/>
</dbReference>
<dbReference type="SUPFAM" id="SSF53474">
    <property type="entry name" value="alpha/beta-Hydrolases"/>
    <property type="match status" value="1"/>
</dbReference>
<dbReference type="GO" id="GO:0016787">
    <property type="term" value="F:hydrolase activity"/>
    <property type="evidence" value="ECO:0007669"/>
    <property type="project" value="UniProtKB-KW"/>
</dbReference>
<reference evidence="5 6" key="1">
    <citation type="submission" date="2015-09" db="EMBL/GenBank/DDBJ databases">
        <title>Sorangium comparison.</title>
        <authorList>
            <person name="Zaburannyi N."/>
            <person name="Bunk B."/>
            <person name="Overmann J."/>
            <person name="Mueller R."/>
        </authorList>
    </citation>
    <scope>NUCLEOTIDE SEQUENCE [LARGE SCALE GENOMIC DNA]</scope>
    <source>
        <strain evidence="5 6">So ceGT47</strain>
    </source>
</reference>
<dbReference type="EMBL" id="CP012670">
    <property type="protein sequence ID" value="AUX22000.1"/>
    <property type="molecule type" value="Genomic_DNA"/>
</dbReference>
<feature type="domain" description="Alpha/beta hydrolase fold-3" evidence="4">
    <location>
        <begin position="77"/>
        <end position="283"/>
    </location>
</feature>
<dbReference type="PANTHER" id="PTHR48081:SF8">
    <property type="entry name" value="ALPHA_BETA HYDROLASE FOLD-3 DOMAIN-CONTAINING PROTEIN-RELATED"/>
    <property type="match status" value="1"/>
</dbReference>
<dbReference type="AlphaFoldDB" id="A0A4P2PYX0"/>
<evidence type="ECO:0000256" key="3">
    <source>
        <dbReference type="PROSITE-ProRule" id="PRU10038"/>
    </source>
</evidence>
<dbReference type="Proteomes" id="UP000295781">
    <property type="component" value="Chromosome"/>
</dbReference>
<dbReference type="PANTHER" id="PTHR48081">
    <property type="entry name" value="AB HYDROLASE SUPERFAMILY PROTEIN C4A8.06C"/>
    <property type="match status" value="1"/>
</dbReference>
<dbReference type="Gene3D" id="3.40.50.1820">
    <property type="entry name" value="alpha/beta hydrolase"/>
    <property type="match status" value="1"/>
</dbReference>
<dbReference type="PROSITE" id="PS01174">
    <property type="entry name" value="LIPASE_GDXG_SER"/>
    <property type="match status" value="1"/>
</dbReference>
<dbReference type="PROSITE" id="PS01173">
    <property type="entry name" value="LIPASE_GDXG_HIS"/>
    <property type="match status" value="1"/>
</dbReference>
<dbReference type="RefSeq" id="WP_129347240.1">
    <property type="nucleotide sequence ID" value="NZ_CP012670.1"/>
</dbReference>
<organism evidence="5 6">
    <name type="scientific">Sorangium cellulosum</name>
    <name type="common">Polyangium cellulosum</name>
    <dbReference type="NCBI Taxonomy" id="56"/>
    <lineage>
        <taxon>Bacteria</taxon>
        <taxon>Pseudomonadati</taxon>
        <taxon>Myxococcota</taxon>
        <taxon>Polyangia</taxon>
        <taxon>Polyangiales</taxon>
        <taxon>Polyangiaceae</taxon>
        <taxon>Sorangium</taxon>
    </lineage>
</organism>